<gene>
    <name evidence="2" type="ORF">BFP71_16145</name>
</gene>
<sequence>MINPRLRLSLIALLFAVNVTLVAQSEFLPGSITKSNGQTEEVTIKTAGWKNNPYFITYKSADSDKIITGKLEDIAAFEVYGKAKYVRADVAFDRSSDLQGQLSTVRDPLWENETLFLKVLVESETPLFLHKTNKTMRFYYQNGTNTYEPLVFKKFLSGQRVQRNRAYRKQIQDNFSCGYDLEGLRKVDYEIKDMVSLFVSLNECQNQEVKVMQSEGAKGSTVWAFQAGPNVLSGTMTKSIIAAGGTQPESYATDIDSKLALRIGIEGEYMLPQSVNKWAMFFGASYTGFQASGRWNDVLYFSNLTFQRGFQRWEATVSSINFKIGMRRYVQLNDKSRLFLSFGWQPGLNLDLNSSATISLIDDNILTTGAQLDAQEVSNFIIGLGGQFENLMLELRYNTKRQVFNESILYDLEYQGFSIILGYKFLKNLNN</sequence>
<evidence type="ECO:0000256" key="1">
    <source>
        <dbReference type="SAM" id="SignalP"/>
    </source>
</evidence>
<dbReference type="OrthoDB" id="921445at2"/>
<keyword evidence="3" id="KW-1185">Reference proteome</keyword>
<keyword evidence="1" id="KW-0732">Signal</keyword>
<dbReference type="STRING" id="1563681.BFP71_16145"/>
<reference evidence="2 3" key="1">
    <citation type="submission" date="2016-08" db="EMBL/GenBank/DDBJ databases">
        <title>Draft genome of Fabibacter sp. strain SK-8.</title>
        <authorList>
            <person name="Wong S.-K."/>
            <person name="Hamasaki K."/>
            <person name="Yoshizawa S."/>
        </authorList>
    </citation>
    <scope>NUCLEOTIDE SEQUENCE [LARGE SCALE GENOMIC DNA]</scope>
    <source>
        <strain evidence="2 3">SK-8</strain>
    </source>
</reference>
<organism evidence="2 3">
    <name type="scientific">Roseivirga misakiensis</name>
    <dbReference type="NCBI Taxonomy" id="1563681"/>
    <lineage>
        <taxon>Bacteria</taxon>
        <taxon>Pseudomonadati</taxon>
        <taxon>Bacteroidota</taxon>
        <taxon>Cytophagia</taxon>
        <taxon>Cytophagales</taxon>
        <taxon>Roseivirgaceae</taxon>
        <taxon>Roseivirga</taxon>
    </lineage>
</organism>
<evidence type="ECO:0008006" key="4">
    <source>
        <dbReference type="Google" id="ProtNLM"/>
    </source>
</evidence>
<evidence type="ECO:0000313" key="2">
    <source>
        <dbReference type="EMBL" id="OEK04960.1"/>
    </source>
</evidence>
<feature type="signal peptide" evidence="1">
    <location>
        <begin position="1"/>
        <end position="23"/>
    </location>
</feature>
<proteinExistence type="predicted"/>
<accession>A0A1E5T0Q1</accession>
<dbReference type="Proteomes" id="UP000095552">
    <property type="component" value="Unassembled WGS sequence"/>
</dbReference>
<feature type="chain" id="PRO_5009185873" description="Outer membrane protein beta-barrel domain-containing protein" evidence="1">
    <location>
        <begin position="24"/>
        <end position="431"/>
    </location>
</feature>
<dbReference type="EMBL" id="MDGQ01000005">
    <property type="protein sequence ID" value="OEK04960.1"/>
    <property type="molecule type" value="Genomic_DNA"/>
</dbReference>
<evidence type="ECO:0000313" key="3">
    <source>
        <dbReference type="Proteomes" id="UP000095552"/>
    </source>
</evidence>
<comment type="caution">
    <text evidence="2">The sequence shown here is derived from an EMBL/GenBank/DDBJ whole genome shotgun (WGS) entry which is preliminary data.</text>
</comment>
<name>A0A1E5T0Q1_9BACT</name>
<protein>
    <recommendedName>
        <fullName evidence="4">Outer membrane protein beta-barrel domain-containing protein</fullName>
    </recommendedName>
</protein>
<dbReference type="RefSeq" id="WP_069836464.1">
    <property type="nucleotide sequence ID" value="NZ_MDGQ01000005.1"/>
</dbReference>
<dbReference type="AlphaFoldDB" id="A0A1E5T0Q1"/>